<keyword evidence="3" id="KW-1185">Reference proteome</keyword>
<evidence type="ECO:0008006" key="4">
    <source>
        <dbReference type="Google" id="ProtNLM"/>
    </source>
</evidence>
<name>A0ABY9P8D7_9GAMM</name>
<dbReference type="PROSITE" id="PS51257">
    <property type="entry name" value="PROKAR_LIPOPROTEIN"/>
    <property type="match status" value="1"/>
</dbReference>
<evidence type="ECO:0000256" key="1">
    <source>
        <dbReference type="SAM" id="SignalP"/>
    </source>
</evidence>
<protein>
    <recommendedName>
        <fullName evidence="4">Lipoprotein</fullName>
    </recommendedName>
</protein>
<feature type="chain" id="PRO_5047313673" description="Lipoprotein" evidence="1">
    <location>
        <begin position="26"/>
        <end position="233"/>
    </location>
</feature>
<reference evidence="2 3" key="1">
    <citation type="submission" date="2023-08" db="EMBL/GenBank/DDBJ databases">
        <title>The whole genome sequence of Lysobacter yananisis.</title>
        <authorList>
            <person name="Sun H."/>
        </authorList>
    </citation>
    <scope>NUCLEOTIDE SEQUENCE [LARGE SCALE GENOMIC DNA]</scope>
    <source>
        <strain evidence="2 3">SNNU513</strain>
    </source>
</reference>
<dbReference type="Proteomes" id="UP001229313">
    <property type="component" value="Chromosome"/>
</dbReference>
<evidence type="ECO:0000313" key="2">
    <source>
        <dbReference type="EMBL" id="WMT02638.1"/>
    </source>
</evidence>
<keyword evidence="1" id="KW-0732">Signal</keyword>
<feature type="signal peptide" evidence="1">
    <location>
        <begin position="1"/>
        <end position="25"/>
    </location>
</feature>
<evidence type="ECO:0000313" key="3">
    <source>
        <dbReference type="Proteomes" id="UP001229313"/>
    </source>
</evidence>
<dbReference type="EMBL" id="CP133568">
    <property type="protein sequence ID" value="WMT02638.1"/>
    <property type="molecule type" value="Genomic_DNA"/>
</dbReference>
<organism evidence="2 3">
    <name type="scientific">Lysobacter yananisis</name>
    <dbReference type="NCBI Taxonomy" id="1003114"/>
    <lineage>
        <taxon>Bacteria</taxon>
        <taxon>Pseudomonadati</taxon>
        <taxon>Pseudomonadota</taxon>
        <taxon>Gammaproteobacteria</taxon>
        <taxon>Lysobacterales</taxon>
        <taxon>Lysobacteraceae</taxon>
        <taxon>Lysobacter</taxon>
    </lineage>
</organism>
<proteinExistence type="predicted"/>
<dbReference type="RefSeq" id="WP_309151618.1">
    <property type="nucleotide sequence ID" value="NZ_CP133568.1"/>
</dbReference>
<accession>A0ABY9P8D7</accession>
<sequence>MRLKHLTAATAIAALGLSACQQENAVGTDKPPLSAPARPEQIAQATTSDMQAVAALFASEKGGDWDAYSSLSEVNWTDPTPQETIKGRYSRSGRILLKGFSIKDIPNGRPGTEYATTKKNEGESTISISGSLSGVESVSISKPFYSDDYLGILKTQFGASNVSVIANKCPAPDYQEGAGDGAFFEATLADKRQVFIQASQQDGGKYTGGFTVFDLARTRPSEAIAAMNCSQIK</sequence>
<gene>
    <name evidence="2" type="ORF">RDV84_22165</name>
</gene>